<evidence type="ECO:0000256" key="6">
    <source>
        <dbReference type="ARBA" id="ARBA00023242"/>
    </source>
</evidence>
<dbReference type="PANTHER" id="PTHR31001:SF85">
    <property type="entry name" value="ZN(II)2CYS6 TRANSCRIPTION FACTOR (EUROFUNG)"/>
    <property type="match status" value="1"/>
</dbReference>
<dbReference type="InterPro" id="IPR007219">
    <property type="entry name" value="XnlR_reg_dom"/>
</dbReference>
<reference evidence="9 10" key="1">
    <citation type="submission" date="2015-01" db="EMBL/GenBank/DDBJ databases">
        <title>The Genome Sequence of Exophiala sideris CBS121828.</title>
        <authorList>
            <consortium name="The Broad Institute Genomics Platform"/>
            <person name="Cuomo C."/>
            <person name="de Hoog S."/>
            <person name="Gorbushina A."/>
            <person name="Stielow B."/>
            <person name="Teixiera M."/>
            <person name="Abouelleil A."/>
            <person name="Chapman S.B."/>
            <person name="Priest M."/>
            <person name="Young S.K."/>
            <person name="Wortman J."/>
            <person name="Nusbaum C."/>
            <person name="Birren B."/>
        </authorList>
    </citation>
    <scope>NUCLEOTIDE SEQUENCE [LARGE SCALE GENOMIC DNA]</scope>
    <source>
        <strain evidence="9 10">CBS 121828</strain>
    </source>
</reference>
<feature type="region of interest" description="Disordered" evidence="7">
    <location>
        <begin position="58"/>
        <end position="112"/>
    </location>
</feature>
<dbReference type="EMBL" id="KN846954">
    <property type="protein sequence ID" value="KIV77078.1"/>
    <property type="molecule type" value="Genomic_DNA"/>
</dbReference>
<dbReference type="GO" id="GO:0008270">
    <property type="term" value="F:zinc ion binding"/>
    <property type="evidence" value="ECO:0007669"/>
    <property type="project" value="InterPro"/>
</dbReference>
<proteinExistence type="predicted"/>
<dbReference type="CDD" id="cd12148">
    <property type="entry name" value="fungal_TF_MHR"/>
    <property type="match status" value="1"/>
</dbReference>
<dbReference type="Pfam" id="PF04082">
    <property type="entry name" value="Fungal_trans"/>
    <property type="match status" value="1"/>
</dbReference>
<dbReference type="STRING" id="1016849.A0A0D1Y8J1"/>
<keyword evidence="5" id="KW-0804">Transcription</keyword>
<dbReference type="InterPro" id="IPR050613">
    <property type="entry name" value="Sec_Metabolite_Reg"/>
</dbReference>
<dbReference type="CDD" id="cd00067">
    <property type="entry name" value="GAL4"/>
    <property type="match status" value="1"/>
</dbReference>
<dbReference type="GO" id="GO:0006351">
    <property type="term" value="P:DNA-templated transcription"/>
    <property type="evidence" value="ECO:0007669"/>
    <property type="project" value="InterPro"/>
</dbReference>
<dbReference type="InterPro" id="IPR001138">
    <property type="entry name" value="Zn2Cys6_DnaBD"/>
</dbReference>
<dbReference type="EMBL" id="KN846954">
    <property type="protein sequence ID" value="KIV77079.1"/>
    <property type="molecule type" value="Genomic_DNA"/>
</dbReference>
<dbReference type="Gene3D" id="4.10.240.10">
    <property type="entry name" value="Zn(2)-C6 fungal-type DNA-binding domain"/>
    <property type="match status" value="1"/>
</dbReference>
<dbReference type="InterPro" id="IPR036864">
    <property type="entry name" value="Zn2-C6_fun-type_DNA-bd_sf"/>
</dbReference>
<dbReference type="GO" id="GO:0003677">
    <property type="term" value="F:DNA binding"/>
    <property type="evidence" value="ECO:0007669"/>
    <property type="project" value="UniProtKB-KW"/>
</dbReference>
<comment type="subcellular location">
    <subcellularLocation>
        <location evidence="1">Nucleus</location>
    </subcellularLocation>
</comment>
<evidence type="ECO:0000259" key="8">
    <source>
        <dbReference type="PROSITE" id="PS50048"/>
    </source>
</evidence>
<evidence type="ECO:0000256" key="7">
    <source>
        <dbReference type="SAM" id="MobiDB-lite"/>
    </source>
</evidence>
<keyword evidence="3" id="KW-0805">Transcription regulation</keyword>
<organism evidence="9 10">
    <name type="scientific">Exophiala sideris</name>
    <dbReference type="NCBI Taxonomy" id="1016849"/>
    <lineage>
        <taxon>Eukaryota</taxon>
        <taxon>Fungi</taxon>
        <taxon>Dikarya</taxon>
        <taxon>Ascomycota</taxon>
        <taxon>Pezizomycotina</taxon>
        <taxon>Eurotiomycetes</taxon>
        <taxon>Chaetothyriomycetidae</taxon>
        <taxon>Chaetothyriales</taxon>
        <taxon>Herpotrichiellaceae</taxon>
        <taxon>Exophiala</taxon>
    </lineage>
</organism>
<keyword evidence="6" id="KW-0539">Nucleus</keyword>
<dbReference type="GO" id="GO:0005634">
    <property type="term" value="C:nucleus"/>
    <property type="evidence" value="ECO:0007669"/>
    <property type="project" value="UniProtKB-SubCell"/>
</dbReference>
<evidence type="ECO:0000256" key="1">
    <source>
        <dbReference type="ARBA" id="ARBA00004123"/>
    </source>
</evidence>
<dbReference type="PANTHER" id="PTHR31001">
    <property type="entry name" value="UNCHARACTERIZED TRANSCRIPTIONAL REGULATORY PROTEIN"/>
    <property type="match status" value="1"/>
</dbReference>
<dbReference type="AlphaFoldDB" id="A0A0D1Y8J1"/>
<evidence type="ECO:0000256" key="5">
    <source>
        <dbReference type="ARBA" id="ARBA00023163"/>
    </source>
</evidence>
<dbReference type="SUPFAM" id="SSF57701">
    <property type="entry name" value="Zn2/Cys6 DNA-binding domain"/>
    <property type="match status" value="1"/>
</dbReference>
<dbReference type="HOGENOM" id="CLU_004083_5_3_1"/>
<feature type="compositionally biased region" description="Polar residues" evidence="7">
    <location>
        <begin position="78"/>
        <end position="91"/>
    </location>
</feature>
<evidence type="ECO:0000256" key="2">
    <source>
        <dbReference type="ARBA" id="ARBA00022723"/>
    </source>
</evidence>
<dbReference type="Proteomes" id="UP000053599">
    <property type="component" value="Unassembled WGS sequence"/>
</dbReference>
<keyword evidence="4" id="KW-0238">DNA-binding</keyword>
<name>A0A0D1Y8J1_9EURO</name>
<feature type="compositionally biased region" description="Polar residues" evidence="7">
    <location>
        <begin position="98"/>
        <end position="112"/>
    </location>
</feature>
<keyword evidence="2" id="KW-0479">Metal-binding</keyword>
<evidence type="ECO:0000256" key="3">
    <source>
        <dbReference type="ARBA" id="ARBA00023015"/>
    </source>
</evidence>
<evidence type="ECO:0000313" key="10">
    <source>
        <dbReference type="Proteomes" id="UP000053599"/>
    </source>
</evidence>
<dbReference type="SMART" id="SM00066">
    <property type="entry name" value="GAL4"/>
    <property type="match status" value="1"/>
</dbReference>
<accession>A0A0D1Y8J1</accession>
<dbReference type="PROSITE" id="PS50048">
    <property type="entry name" value="ZN2_CY6_FUNGAL_2"/>
    <property type="match status" value="1"/>
</dbReference>
<protein>
    <recommendedName>
        <fullName evidence="8">Zn(2)-C6 fungal-type domain-containing protein</fullName>
    </recommendedName>
</protein>
<dbReference type="OrthoDB" id="2269373at2759"/>
<evidence type="ECO:0000256" key="4">
    <source>
        <dbReference type="ARBA" id="ARBA00023125"/>
    </source>
</evidence>
<dbReference type="SMART" id="SM00906">
    <property type="entry name" value="Fungal_trans"/>
    <property type="match status" value="1"/>
</dbReference>
<feature type="domain" description="Zn(2)-C6 fungal-type" evidence="8">
    <location>
        <begin position="9"/>
        <end position="39"/>
    </location>
</feature>
<sequence>MPLGRQPVSCIPCAKRKVRCDKLQPCCHCKRRKHDTCVYPVLNDVADRRRIEHLERYVRSLGGDPNQPDDSETRNSEETPGTIHTNDSDTSGGRMRSIPTTINQSSGQTSGLVTHDEEVTYIETPMWYSWRGTDQPEEHASTTKHQSSPTYLPSCFPTILAPSSLTTDSGSLLAQLPPAGQLTILWRSYLKNVHPLVKLFFDWEIEPVIQKCRGDASSLSKGEQALAFAIVFIATLSLPDQECGNLLSDDKQNLLYEFQRSVEDALLLAEFATTSDIRTLQAFILYLSAMRDRTRPAAIYSLMGVAVRIAERMGLHRDADMFDLGVVRSEERRRIWWQLQYMEIAIARLVGSLSMTLYAGWDTKPPANLEDDDLHRPGLRSLPVERTGLTSMSHCLWRYSILHMQHENMRQPGGMPESLSWLLSPQVPISEKDVKIDAIESALGAKFLQHCELLNPLHVYIQIGIRQFLLAARRTARQPALVNAKILEMTQRERDEFLEICTKGLDYYLMSQTTESLKGFQWHNENYFQWPSFVYIILEAHHRFDNDRVTDLWALIRRIYDIHPELSTASRRAEAGTVARITLAAWQRHDVYIRQQQGNFNESYEPPLWILEMCQNFNLPQPTATSALGSVVPVPAVDASQLLPADFDFDVFDWAAWDETYANTNTGSGTV</sequence>
<dbReference type="GO" id="GO:0000981">
    <property type="term" value="F:DNA-binding transcription factor activity, RNA polymerase II-specific"/>
    <property type="evidence" value="ECO:0007669"/>
    <property type="project" value="InterPro"/>
</dbReference>
<dbReference type="PROSITE" id="PS00463">
    <property type="entry name" value="ZN2_CY6_FUNGAL_1"/>
    <property type="match status" value="1"/>
</dbReference>
<evidence type="ECO:0000313" key="9">
    <source>
        <dbReference type="EMBL" id="KIV77079.1"/>
    </source>
</evidence>
<gene>
    <name evidence="9" type="ORF">PV11_08914</name>
</gene>